<accession>A0A2W5CB76</accession>
<gene>
    <name evidence="2" type="ORF">DI623_02790</name>
</gene>
<reference evidence="2 3" key="1">
    <citation type="submission" date="2017-08" db="EMBL/GenBank/DDBJ databases">
        <title>Infants hospitalized years apart are colonized by the same room-sourced microbial strains.</title>
        <authorList>
            <person name="Brooks B."/>
            <person name="Olm M.R."/>
            <person name="Firek B.A."/>
            <person name="Baker R."/>
            <person name="Thomas B.C."/>
            <person name="Morowitz M.J."/>
            <person name="Banfield J.F."/>
        </authorList>
    </citation>
    <scope>NUCLEOTIDE SEQUENCE [LARGE SCALE GENOMIC DNA]</scope>
    <source>
        <strain evidence="2">S2_018_000_R2_101</strain>
    </source>
</reference>
<organism evidence="2 3">
    <name type="scientific">Sphingomonas sanxanigenens</name>
    <dbReference type="NCBI Taxonomy" id="397260"/>
    <lineage>
        <taxon>Bacteria</taxon>
        <taxon>Pseudomonadati</taxon>
        <taxon>Pseudomonadota</taxon>
        <taxon>Alphaproteobacteria</taxon>
        <taxon>Sphingomonadales</taxon>
        <taxon>Sphingomonadaceae</taxon>
        <taxon>Sphingomonas</taxon>
    </lineage>
</organism>
<comment type="caution">
    <text evidence="2">The sequence shown here is derived from an EMBL/GenBank/DDBJ whole genome shotgun (WGS) entry which is preliminary data.</text>
</comment>
<dbReference type="PANTHER" id="PTHR46825">
    <property type="entry name" value="D-ALANYL-D-ALANINE-CARBOXYPEPTIDASE/ENDOPEPTIDASE AMPH"/>
    <property type="match status" value="1"/>
</dbReference>
<dbReference type="Gene3D" id="3.40.710.10">
    <property type="entry name" value="DD-peptidase/beta-lactamase superfamily"/>
    <property type="match status" value="1"/>
</dbReference>
<dbReference type="GO" id="GO:0016787">
    <property type="term" value="F:hydrolase activity"/>
    <property type="evidence" value="ECO:0007669"/>
    <property type="project" value="UniProtKB-KW"/>
</dbReference>
<evidence type="ECO:0000313" key="3">
    <source>
        <dbReference type="Proteomes" id="UP000249066"/>
    </source>
</evidence>
<dbReference type="AlphaFoldDB" id="A0A2W5CB76"/>
<name>A0A2W5CB76_9SPHN</name>
<keyword evidence="2" id="KW-0378">Hydrolase</keyword>
<sequence>MKVNGVARVLGDMKAILRGRRPAFAMAVGAALATGLVAVFASPGGAVQAQPERPRLGYTREAIADPSLYRAPSRIDYQRLDARLDQLMAKPDMVGMAVAVIENGEISFLKGYGVTQAKDGEPVGVHTVFRWASLSKGVAATMVAELAAEGRLSLDDPIGRYSTTLRLPGGGEQVATVADVLSHRVGLSHNAFDDRLEQGQDPRLIRASLSGLRQLCQPGTCHSYQNVAFDSASEVVQKVTGRPYAEEVRDRLFRPLGMKDASLTRIGLMSSKSWARPHVGRTTVAVEEPYYRVPAAGGVNSSIMDLALWMKAQMGLTPGVLSPGVIQTVHMGRVDTERRNTEFARAMGAARYGLGWRDYNYEGHALIGHQGAVRGYRSTILFDPQMRAGVALLWNSQSGRPGAIQLELLDMLYGLQGKDWLKLDGPVAGRSTIATR</sequence>
<dbReference type="InterPro" id="IPR012338">
    <property type="entry name" value="Beta-lactam/transpept-like"/>
</dbReference>
<proteinExistence type="predicted"/>
<dbReference type="SUPFAM" id="SSF56601">
    <property type="entry name" value="beta-lactamase/transpeptidase-like"/>
    <property type="match status" value="1"/>
</dbReference>
<protein>
    <submittedName>
        <fullName evidence="2">Serine hydrolase</fullName>
    </submittedName>
</protein>
<dbReference type="EMBL" id="QFNN01000007">
    <property type="protein sequence ID" value="PZO91588.1"/>
    <property type="molecule type" value="Genomic_DNA"/>
</dbReference>
<dbReference type="Proteomes" id="UP000249066">
    <property type="component" value="Unassembled WGS sequence"/>
</dbReference>
<dbReference type="InterPro" id="IPR050491">
    <property type="entry name" value="AmpC-like"/>
</dbReference>
<dbReference type="PANTHER" id="PTHR46825:SF15">
    <property type="entry name" value="BETA-LACTAMASE-RELATED DOMAIN-CONTAINING PROTEIN"/>
    <property type="match status" value="1"/>
</dbReference>
<feature type="domain" description="Beta-lactamase-related" evidence="1">
    <location>
        <begin position="80"/>
        <end position="402"/>
    </location>
</feature>
<dbReference type="Pfam" id="PF00144">
    <property type="entry name" value="Beta-lactamase"/>
    <property type="match status" value="1"/>
</dbReference>
<evidence type="ECO:0000259" key="1">
    <source>
        <dbReference type="Pfam" id="PF00144"/>
    </source>
</evidence>
<dbReference type="InterPro" id="IPR001466">
    <property type="entry name" value="Beta-lactam-related"/>
</dbReference>
<evidence type="ECO:0000313" key="2">
    <source>
        <dbReference type="EMBL" id="PZO91588.1"/>
    </source>
</evidence>